<dbReference type="EMBL" id="VJMG01000017">
    <property type="protein sequence ID" value="TRL39854.1"/>
    <property type="molecule type" value="Genomic_DNA"/>
</dbReference>
<comment type="caution">
    <text evidence="1">The sequence shown here is derived from an EMBL/GenBank/DDBJ whole genome shotgun (WGS) entry which is preliminary data.</text>
</comment>
<accession>A0A549TD15</accession>
<gene>
    <name evidence="1" type="ORF">FNA46_07925</name>
</gene>
<dbReference type="AlphaFoldDB" id="A0A549TD15"/>
<sequence>MTEDKFWYVYHPHGNAPKFRHLTYTSAREEAHRLARENPGCEFLVLEAVYAAIRCDVQGRVLRPVDDGIPF</sequence>
<reference evidence="1 2" key="1">
    <citation type="submission" date="2019-07" db="EMBL/GenBank/DDBJ databases">
        <title>Ln-dependent methylotrophs.</title>
        <authorList>
            <person name="Tani A."/>
        </authorList>
    </citation>
    <scope>NUCLEOTIDE SEQUENCE [LARGE SCALE GENOMIC DNA]</scope>
    <source>
        <strain evidence="1 2">SM12</strain>
    </source>
</reference>
<dbReference type="Proteomes" id="UP000316801">
    <property type="component" value="Unassembled WGS sequence"/>
</dbReference>
<proteinExistence type="predicted"/>
<evidence type="ECO:0000313" key="2">
    <source>
        <dbReference type="Proteomes" id="UP000316801"/>
    </source>
</evidence>
<evidence type="ECO:0000313" key="1">
    <source>
        <dbReference type="EMBL" id="TRL39854.1"/>
    </source>
</evidence>
<keyword evidence="2" id="KW-1185">Reference proteome</keyword>
<organism evidence="1 2">
    <name type="scientific">Rhizobium straminoryzae</name>
    <dbReference type="NCBI Taxonomy" id="1387186"/>
    <lineage>
        <taxon>Bacteria</taxon>
        <taxon>Pseudomonadati</taxon>
        <taxon>Pseudomonadota</taxon>
        <taxon>Alphaproteobacteria</taxon>
        <taxon>Hyphomicrobiales</taxon>
        <taxon>Rhizobiaceae</taxon>
        <taxon>Rhizobium/Agrobacterium group</taxon>
        <taxon>Rhizobium</taxon>
    </lineage>
</organism>
<name>A0A549TD15_9HYPH</name>
<evidence type="ECO:0008006" key="3">
    <source>
        <dbReference type="Google" id="ProtNLM"/>
    </source>
</evidence>
<dbReference type="RefSeq" id="WP_143124661.1">
    <property type="nucleotide sequence ID" value="NZ_VJMG01000017.1"/>
</dbReference>
<protein>
    <recommendedName>
        <fullName evidence="3">DUF2188 domain-containing protein</fullName>
    </recommendedName>
</protein>